<feature type="compositionally biased region" description="Basic and acidic residues" evidence="1">
    <location>
        <begin position="358"/>
        <end position="370"/>
    </location>
</feature>
<feature type="compositionally biased region" description="Basic residues" evidence="1">
    <location>
        <begin position="680"/>
        <end position="690"/>
    </location>
</feature>
<dbReference type="KEGG" id="adin:H7849_18495"/>
<keyword evidence="3" id="KW-1185">Reference proteome</keyword>
<reference evidence="2 3" key="1">
    <citation type="submission" date="2020-08" db="EMBL/GenBank/DDBJ databases">
        <title>Edaphobacter telluris sp. nov. and Acidobacterium dinghuensis sp. nov., two acidobacteria isolated from forest soil.</title>
        <authorList>
            <person name="Fu J."/>
            <person name="Qiu L."/>
        </authorList>
    </citation>
    <scope>NUCLEOTIDE SEQUENCE [LARGE SCALE GENOMIC DNA]</scope>
    <source>
        <strain evidence="2">4Y35</strain>
    </source>
</reference>
<evidence type="ECO:0000313" key="3">
    <source>
        <dbReference type="Proteomes" id="UP000515312"/>
    </source>
</evidence>
<dbReference type="EMBL" id="CP060394">
    <property type="protein sequence ID" value="QNI31077.1"/>
    <property type="molecule type" value="Genomic_DNA"/>
</dbReference>
<protein>
    <submittedName>
        <fullName evidence="2">Uncharacterized protein</fullName>
    </submittedName>
</protein>
<sequence>MTTEQLQAARAEKWRQQANPLLTSEDAEAWIESTAVSLFLPRKTQLQAPAPSFVEAVLGETNGTPAPTAIQNAFEMATRLFAADKATPLNLLGGVSEQPDFLVSPETLPYVFALRGDRDWKRGPREKSSPLVVESWKLLKREGALTVPEMQELLGRELTEAAVLRALCELWTALRVLPVYTPGEATTWELFESSHQKAMQVGGGMAQATALSALISLYLDSTIAATTEEIETFLSPLAPRSRIGEVVRGLAATRQLFTISLGTQSLLHIAGGLPEFPVIEAPAETSANETLPELGPSAAHERRPFVPRSTPGGGPRRERPPFRERPAAREGGETSGRDRPRREWKPRPDQRSFGTGESRPRRAGGDEGFKKPVRPRTGEQSSGAPERREWKPRPQQGEFRPRREGTGQGGFKKPYRSQSGSSGSGEKFPRREGEQPREFRPRRTEGSEGSGRPYRERTAGDRRPAGKFSPRSGGPQQPPRKEWKPRREGAGEGRIEFRPRRTEGSEGSRPYRERAAGDKRSAGKFFPRTGGPQRPPRKEWKPRREGSAGEGRSEFRPRRTGEPTERREFKPRSSAGGGFRPRREEGGADRRSKPTGERRFGAKRSSENREGRAGFDRKKPPQRERRAEGGDAERPRKSFSKPDFKGGKSFGGPKSGGRKPSFGAKRPSRPGGKPSFGKRPNNRKGKKSGE</sequence>
<name>A0A7G8BEV7_9BACT</name>
<gene>
    <name evidence="2" type="ORF">H7849_18495</name>
</gene>
<evidence type="ECO:0000313" key="2">
    <source>
        <dbReference type="EMBL" id="QNI31077.1"/>
    </source>
</evidence>
<dbReference type="AlphaFoldDB" id="A0A7G8BEV7"/>
<proteinExistence type="predicted"/>
<feature type="compositionally biased region" description="Basic and acidic residues" evidence="1">
    <location>
        <begin position="315"/>
        <end position="350"/>
    </location>
</feature>
<feature type="region of interest" description="Disordered" evidence="1">
    <location>
        <begin position="285"/>
        <end position="690"/>
    </location>
</feature>
<feature type="compositionally biased region" description="Basic and acidic residues" evidence="1">
    <location>
        <begin position="453"/>
        <end position="464"/>
    </location>
</feature>
<feature type="compositionally biased region" description="Basic and acidic residues" evidence="1">
    <location>
        <begin position="427"/>
        <end position="446"/>
    </location>
</feature>
<dbReference type="Proteomes" id="UP000515312">
    <property type="component" value="Chromosome"/>
</dbReference>
<dbReference type="RefSeq" id="WP_186741427.1">
    <property type="nucleotide sequence ID" value="NZ_CP060394.1"/>
</dbReference>
<feature type="compositionally biased region" description="Basic and acidic residues" evidence="1">
    <location>
        <begin position="581"/>
        <end position="646"/>
    </location>
</feature>
<evidence type="ECO:0000256" key="1">
    <source>
        <dbReference type="SAM" id="MobiDB-lite"/>
    </source>
</evidence>
<accession>A0A7G8BEV7</accession>
<feature type="compositionally biased region" description="Basic and acidic residues" evidence="1">
    <location>
        <begin position="479"/>
        <end position="521"/>
    </location>
</feature>
<feature type="compositionally biased region" description="Basic and acidic residues" evidence="1">
    <location>
        <begin position="536"/>
        <end position="571"/>
    </location>
</feature>
<organism evidence="2 3">
    <name type="scientific">Alloacidobacterium dinghuense</name>
    <dbReference type="NCBI Taxonomy" id="2763107"/>
    <lineage>
        <taxon>Bacteria</taxon>
        <taxon>Pseudomonadati</taxon>
        <taxon>Acidobacteriota</taxon>
        <taxon>Terriglobia</taxon>
        <taxon>Terriglobales</taxon>
        <taxon>Acidobacteriaceae</taxon>
        <taxon>Alloacidobacterium</taxon>
    </lineage>
</organism>